<keyword evidence="2" id="KW-0805">Transcription regulation</keyword>
<keyword evidence="3" id="KW-0238">DNA-binding</keyword>
<evidence type="ECO:0000256" key="6">
    <source>
        <dbReference type="SAM" id="MobiDB-lite"/>
    </source>
</evidence>
<evidence type="ECO:0000256" key="1">
    <source>
        <dbReference type="ARBA" id="ARBA00004123"/>
    </source>
</evidence>
<evidence type="ECO:0000256" key="3">
    <source>
        <dbReference type="ARBA" id="ARBA00023125"/>
    </source>
</evidence>
<proteinExistence type="predicted"/>
<comment type="subcellular location">
    <subcellularLocation>
        <location evidence="1">Nucleus</location>
    </subcellularLocation>
</comment>
<feature type="region of interest" description="Disordered" evidence="6">
    <location>
        <begin position="37"/>
        <end position="64"/>
    </location>
</feature>
<dbReference type="GO" id="GO:0005634">
    <property type="term" value="C:nucleus"/>
    <property type="evidence" value="ECO:0007669"/>
    <property type="project" value="UniProtKB-SubCell"/>
</dbReference>
<evidence type="ECO:0000259" key="7">
    <source>
        <dbReference type="PROSITE" id="PS51032"/>
    </source>
</evidence>
<dbReference type="EMBL" id="GDJX01022960">
    <property type="protein sequence ID" value="JAT44976.1"/>
    <property type="molecule type" value="Transcribed_RNA"/>
</dbReference>
<organism evidence="8">
    <name type="scientific">Anthurium amnicola</name>
    <dbReference type="NCBI Taxonomy" id="1678845"/>
    <lineage>
        <taxon>Eukaryota</taxon>
        <taxon>Viridiplantae</taxon>
        <taxon>Streptophyta</taxon>
        <taxon>Embryophyta</taxon>
        <taxon>Tracheophyta</taxon>
        <taxon>Spermatophyta</taxon>
        <taxon>Magnoliopsida</taxon>
        <taxon>Liliopsida</taxon>
        <taxon>Araceae</taxon>
        <taxon>Pothoideae</taxon>
        <taxon>Potheae</taxon>
        <taxon>Anthurium</taxon>
    </lineage>
</organism>
<gene>
    <name evidence="8" type="primary">ERF104</name>
    <name evidence="8" type="ORF">g.37545</name>
</gene>
<dbReference type="PROSITE" id="PS51032">
    <property type="entry name" value="AP2_ERF"/>
    <property type="match status" value="1"/>
</dbReference>
<dbReference type="InterPro" id="IPR001471">
    <property type="entry name" value="AP2/ERF_dom"/>
</dbReference>
<reference evidence="8" key="1">
    <citation type="submission" date="2015-07" db="EMBL/GenBank/DDBJ databases">
        <title>Transcriptome Assembly of Anthurium amnicola.</title>
        <authorList>
            <person name="Suzuki J."/>
        </authorList>
    </citation>
    <scope>NUCLEOTIDE SEQUENCE</scope>
</reference>
<dbReference type="GO" id="GO:0003700">
    <property type="term" value="F:DNA-binding transcription factor activity"/>
    <property type="evidence" value="ECO:0007669"/>
    <property type="project" value="InterPro"/>
</dbReference>
<keyword evidence="4" id="KW-0804">Transcription</keyword>
<evidence type="ECO:0000313" key="8">
    <source>
        <dbReference type="EMBL" id="JAT44976.1"/>
    </source>
</evidence>
<protein>
    <submittedName>
        <fullName evidence="8">Ethylene-responsive transcription factor ERF104</fullName>
    </submittedName>
</protein>
<dbReference type="AlphaFoldDB" id="A0A1D1XRH0"/>
<evidence type="ECO:0000256" key="4">
    <source>
        <dbReference type="ARBA" id="ARBA00023163"/>
    </source>
</evidence>
<feature type="domain" description="AP2/ERF" evidence="7">
    <location>
        <begin position="98"/>
        <end position="116"/>
    </location>
</feature>
<dbReference type="GO" id="GO:0003677">
    <property type="term" value="F:DNA binding"/>
    <property type="evidence" value="ECO:0007669"/>
    <property type="project" value="UniProtKB-KW"/>
</dbReference>
<accession>A0A1D1XRH0</accession>
<name>A0A1D1XRH0_9ARAE</name>
<feature type="non-terminal residue" evidence="8">
    <location>
        <position position="116"/>
    </location>
</feature>
<keyword evidence="5" id="KW-0539">Nucleus</keyword>
<evidence type="ECO:0000256" key="2">
    <source>
        <dbReference type="ARBA" id="ARBA00023015"/>
    </source>
</evidence>
<evidence type="ECO:0000256" key="5">
    <source>
        <dbReference type="ARBA" id="ARBA00023242"/>
    </source>
</evidence>
<sequence>MAGEGEVSSALVAIEQYLLGDTSLLYLDPSTSFLPDLSFPPLHPPEEPRSSSPASDRLPRLVTSSKPPLLKVEWTTTAVESAGQHPCVAGAEAGDCRGYRGVRRRRWGKYAAEIRD</sequence>